<dbReference type="Gene3D" id="2.60.470.10">
    <property type="entry name" value="Acid-sensing ion channels like domains"/>
    <property type="match status" value="1"/>
</dbReference>
<evidence type="ECO:0000256" key="14">
    <source>
        <dbReference type="SAM" id="MobiDB-lite"/>
    </source>
</evidence>
<evidence type="ECO:0000256" key="9">
    <source>
        <dbReference type="ARBA" id="ARBA00023136"/>
    </source>
</evidence>
<evidence type="ECO:0000256" key="8">
    <source>
        <dbReference type="ARBA" id="ARBA00023065"/>
    </source>
</evidence>
<dbReference type="GO" id="GO:0005886">
    <property type="term" value="C:plasma membrane"/>
    <property type="evidence" value="ECO:0007669"/>
    <property type="project" value="TreeGrafter"/>
</dbReference>
<dbReference type="PANTHER" id="PTHR11690">
    <property type="entry name" value="AMILORIDE-SENSITIVE SODIUM CHANNEL-RELATED"/>
    <property type="match status" value="1"/>
</dbReference>
<evidence type="ECO:0000256" key="1">
    <source>
        <dbReference type="ARBA" id="ARBA00004141"/>
    </source>
</evidence>
<evidence type="ECO:0000256" key="13">
    <source>
        <dbReference type="RuleBase" id="RU000679"/>
    </source>
</evidence>
<dbReference type="AlphaFoldDB" id="A0A7E4V6E8"/>
<sequence>MTSFDETVMSDDGTKSTHKKKTKKPAWYRRMEESFCDFAEHTSSHGIPRAYTAPNSVKRALWMILFFLCLGAFCFQATLIIKRFLRNDIIVGVELKFENIPFPSVTVCNLNPYKNSLARSLGSVRDTLLAFDTAIENSNPSGQSRRRKRAISTPEPSLVSSKCAIATDTGMYFAISEQPDFNEALLNHVDCYCLHSQRHERNYECAPVEAWEAAECQCSDGNGICERFSYQESGENSTNGNIVPCSCRRRTSWSDELCVANEFDQLTPSWPLKFSHHHCTCQSAQPDAPCIANKTATTSCLCASPENSESLYCAPESSWTTHQCSDCNWHSECRKTYIVGSASDKEQQCLCHGSKCLAVTANENKPVMTKKPTPISSPDDGSVRVRRQVHRVYEKIYNRYDGLLAVYSVCECEDGMCQAHKDHVNGSICLCFFNRKNGQIWPCYPPDFWSERRCHHCCPLGDCTFAETEGKLPCVCAAIIRMCVRIEESTTSTEMQPFANDNGTSSQLAEEVKLLPLADRIPKIWEITTTTELPEPEIVQEKEAAYGFKGVSDPVAIRAKASENLVFAVSSLDETQKSLLSYTKTEMITKCSFNGRQCSVETDFDDYIDPTFGNCFTFNYNSSENMTSERAGPYYGLRFQVFVNITDYLPTTEAAGVRLTVHSPVEQPFPDTLGYSAPTGFVSSFGIRLKRVNRMPEPYGDCIVQGKTDEYIYRDKEYSTEGCQRSCIQKYLVRACGCGDPRFPKYMNKTNCPVGNSFLRACLRRELRKAAYDPTCHCPQPCYQQVFSVSYSAARWPASTSSLSDCDPSLTPQQCLQFYRDQGAFIEVYFEQLNYESMLESEAYGLPNLLSDFGGQLGLWMGISVISIFEMVILCGELLYNMFYCLLPEATRSDSMRSERRFAARMSSRRRYPYPNGSYRFEDAFPRPYILNGNVFRRGSPPLPHVESGYDIVRNIR</sequence>
<dbReference type="InterPro" id="IPR001873">
    <property type="entry name" value="ENaC"/>
</dbReference>
<feature type="transmembrane region" description="Helical" evidence="15">
    <location>
        <begin position="60"/>
        <end position="81"/>
    </location>
</feature>
<evidence type="ECO:0000256" key="6">
    <source>
        <dbReference type="ARBA" id="ARBA00022989"/>
    </source>
</evidence>
<proteinExistence type="inferred from homology"/>
<dbReference type="WBParaSite" id="Pan_g1711.t1">
    <property type="protein sequence ID" value="Pan_g1711.t1"/>
    <property type="gene ID" value="Pan_g1711"/>
</dbReference>
<dbReference type="InterPro" id="IPR020903">
    <property type="entry name" value="ENaC_CS"/>
</dbReference>
<comment type="similarity">
    <text evidence="2 13">Belongs to the amiloride-sensitive sodium channel (TC 1.A.6) family.</text>
</comment>
<reference evidence="16" key="1">
    <citation type="journal article" date="2013" name="Genetics">
        <title>The draft genome and transcriptome of Panagrellus redivivus are shaped by the harsh demands of a free-living lifestyle.</title>
        <authorList>
            <person name="Srinivasan J."/>
            <person name="Dillman A.R."/>
            <person name="Macchietto M.G."/>
            <person name="Heikkinen L."/>
            <person name="Lakso M."/>
            <person name="Fracchia K.M."/>
            <person name="Antoshechkin I."/>
            <person name="Mortazavi A."/>
            <person name="Wong G."/>
            <person name="Sternberg P.W."/>
        </authorList>
    </citation>
    <scope>NUCLEOTIDE SEQUENCE [LARGE SCALE GENOMIC DNA]</scope>
    <source>
        <strain evidence="16">MT8872</strain>
    </source>
</reference>
<dbReference type="Proteomes" id="UP000492821">
    <property type="component" value="Unassembled WGS sequence"/>
</dbReference>
<evidence type="ECO:0000256" key="10">
    <source>
        <dbReference type="ARBA" id="ARBA00023180"/>
    </source>
</evidence>
<keyword evidence="16" id="KW-1185">Reference proteome</keyword>
<reference evidence="17" key="2">
    <citation type="submission" date="2020-10" db="UniProtKB">
        <authorList>
            <consortium name="WormBaseParasite"/>
        </authorList>
    </citation>
    <scope>IDENTIFICATION</scope>
</reference>
<dbReference type="Pfam" id="PF00858">
    <property type="entry name" value="ASC"/>
    <property type="match status" value="2"/>
</dbReference>
<dbReference type="Gene3D" id="1.10.287.770">
    <property type="entry name" value="YojJ-like"/>
    <property type="match status" value="1"/>
</dbReference>
<evidence type="ECO:0000256" key="7">
    <source>
        <dbReference type="ARBA" id="ARBA00023053"/>
    </source>
</evidence>
<evidence type="ECO:0000313" key="16">
    <source>
        <dbReference type="Proteomes" id="UP000492821"/>
    </source>
</evidence>
<keyword evidence="6 15" id="KW-1133">Transmembrane helix</keyword>
<accession>A0A7E4V6E8</accession>
<evidence type="ECO:0000256" key="15">
    <source>
        <dbReference type="SAM" id="Phobius"/>
    </source>
</evidence>
<evidence type="ECO:0000256" key="12">
    <source>
        <dbReference type="ARBA" id="ARBA00023303"/>
    </source>
</evidence>
<dbReference type="GO" id="GO:0015280">
    <property type="term" value="F:ligand-gated sodium channel activity"/>
    <property type="evidence" value="ECO:0007669"/>
    <property type="project" value="TreeGrafter"/>
</dbReference>
<keyword evidence="8 13" id="KW-0406">Ion transport</keyword>
<evidence type="ECO:0000256" key="2">
    <source>
        <dbReference type="ARBA" id="ARBA00007193"/>
    </source>
</evidence>
<keyword evidence="5 13" id="KW-0812">Transmembrane</keyword>
<evidence type="ECO:0000256" key="3">
    <source>
        <dbReference type="ARBA" id="ARBA00022448"/>
    </source>
</evidence>
<comment type="subcellular location">
    <subcellularLocation>
        <location evidence="1">Membrane</location>
        <topology evidence="1">Multi-pass membrane protein</topology>
    </subcellularLocation>
</comment>
<dbReference type="FunFam" id="1.10.287.770:FF:000001">
    <property type="entry name" value="Acid-sensing ion channel subunit 1"/>
    <property type="match status" value="1"/>
</dbReference>
<organism evidence="16 17">
    <name type="scientific">Panagrellus redivivus</name>
    <name type="common">Microworm</name>
    <dbReference type="NCBI Taxonomy" id="6233"/>
    <lineage>
        <taxon>Eukaryota</taxon>
        <taxon>Metazoa</taxon>
        <taxon>Ecdysozoa</taxon>
        <taxon>Nematoda</taxon>
        <taxon>Chromadorea</taxon>
        <taxon>Rhabditida</taxon>
        <taxon>Tylenchina</taxon>
        <taxon>Panagrolaimomorpha</taxon>
        <taxon>Panagrolaimoidea</taxon>
        <taxon>Panagrolaimidae</taxon>
        <taxon>Panagrellus</taxon>
    </lineage>
</organism>
<name>A0A7E4V6E8_PANRE</name>
<keyword evidence="9 15" id="KW-0472">Membrane</keyword>
<dbReference type="PANTHER" id="PTHR11690:SF282">
    <property type="entry name" value="DEGENERIN-LIKE PROTEIN ASIC-1"/>
    <property type="match status" value="1"/>
</dbReference>
<keyword evidence="3 13" id="KW-0813">Transport</keyword>
<keyword evidence="10" id="KW-0325">Glycoprotein</keyword>
<keyword evidence="4 13" id="KW-0894">Sodium channel</keyword>
<evidence type="ECO:0000256" key="5">
    <source>
        <dbReference type="ARBA" id="ARBA00022692"/>
    </source>
</evidence>
<dbReference type="PROSITE" id="PS01206">
    <property type="entry name" value="ASC"/>
    <property type="match status" value="1"/>
</dbReference>
<evidence type="ECO:0000256" key="11">
    <source>
        <dbReference type="ARBA" id="ARBA00023201"/>
    </source>
</evidence>
<evidence type="ECO:0000256" key="4">
    <source>
        <dbReference type="ARBA" id="ARBA00022461"/>
    </source>
</evidence>
<keyword evidence="7" id="KW-0915">Sodium</keyword>
<evidence type="ECO:0000313" key="17">
    <source>
        <dbReference type="WBParaSite" id="Pan_g1711.t1"/>
    </source>
</evidence>
<feature type="region of interest" description="Disordered" evidence="14">
    <location>
        <begin position="1"/>
        <end position="23"/>
    </location>
</feature>
<keyword evidence="11 13" id="KW-0739">Sodium transport</keyword>
<dbReference type="PRINTS" id="PR01078">
    <property type="entry name" value="AMINACHANNEL"/>
</dbReference>
<protein>
    <submittedName>
        <fullName evidence="17">Degenerin unc-8</fullName>
    </submittedName>
</protein>
<keyword evidence="12 13" id="KW-0407">Ion channel</keyword>